<evidence type="ECO:0000313" key="3">
    <source>
        <dbReference type="EMBL" id="KAE8351725.1"/>
    </source>
</evidence>
<reference evidence="4" key="1">
    <citation type="submission" date="2019-04" db="EMBL/GenBank/DDBJ databases">
        <title>Friends and foes A comparative genomics studyof 23 Aspergillus species from section Flavi.</title>
        <authorList>
            <consortium name="DOE Joint Genome Institute"/>
            <person name="Kjaerbolling I."/>
            <person name="Vesth T."/>
            <person name="Frisvad J.C."/>
            <person name="Nybo J.L."/>
            <person name="Theobald S."/>
            <person name="Kildgaard S."/>
            <person name="Isbrandt T."/>
            <person name="Kuo A."/>
            <person name="Sato A."/>
            <person name="Lyhne E.K."/>
            <person name="Kogle M.E."/>
            <person name="Wiebenga A."/>
            <person name="Kun R.S."/>
            <person name="Lubbers R.J."/>
            <person name="Makela M.R."/>
            <person name="Barry K."/>
            <person name="Chovatia M."/>
            <person name="Clum A."/>
            <person name="Daum C."/>
            <person name="Haridas S."/>
            <person name="He G."/>
            <person name="LaButti K."/>
            <person name="Lipzen A."/>
            <person name="Mondo S."/>
            <person name="Riley R."/>
            <person name="Salamov A."/>
            <person name="Simmons B.A."/>
            <person name="Magnuson J.K."/>
            <person name="Henrissat B."/>
            <person name="Mortensen U.H."/>
            <person name="Larsen T.O."/>
            <person name="Devries R.P."/>
            <person name="Grigoriev I.V."/>
            <person name="Machida M."/>
            <person name="Baker S.E."/>
            <person name="Andersen M.R."/>
        </authorList>
    </citation>
    <scope>NUCLEOTIDE SEQUENCE [LARGE SCALE GENOMIC DNA]</scope>
    <source>
        <strain evidence="4">CBS 553.77</strain>
    </source>
</reference>
<evidence type="ECO:0000259" key="2">
    <source>
        <dbReference type="PROSITE" id="PS50076"/>
    </source>
</evidence>
<dbReference type="PROSITE" id="PS50076">
    <property type="entry name" value="DNAJ_2"/>
    <property type="match status" value="1"/>
</dbReference>
<dbReference type="Proteomes" id="UP000327118">
    <property type="component" value="Unassembled WGS sequence"/>
</dbReference>
<proteinExistence type="predicted"/>
<dbReference type="EMBL" id="ML739157">
    <property type="protein sequence ID" value="KAE8351725.1"/>
    <property type="molecule type" value="Genomic_DNA"/>
</dbReference>
<dbReference type="AlphaFoldDB" id="A0A5N6Z238"/>
<dbReference type="InterPro" id="IPR036869">
    <property type="entry name" value="J_dom_sf"/>
</dbReference>
<dbReference type="Gene3D" id="1.10.287.110">
    <property type="entry name" value="DnaJ domain"/>
    <property type="match status" value="1"/>
</dbReference>
<protein>
    <recommendedName>
        <fullName evidence="2">J domain-containing protein</fullName>
    </recommendedName>
</protein>
<dbReference type="InterPro" id="IPR018253">
    <property type="entry name" value="DnaJ_domain_CS"/>
</dbReference>
<dbReference type="SUPFAM" id="SSF46565">
    <property type="entry name" value="Chaperone J-domain"/>
    <property type="match status" value="1"/>
</dbReference>
<evidence type="ECO:0000256" key="1">
    <source>
        <dbReference type="SAM" id="MobiDB-lite"/>
    </source>
</evidence>
<accession>A0A5N6Z238</accession>
<dbReference type="OrthoDB" id="17458at2759"/>
<keyword evidence="4" id="KW-1185">Reference proteome</keyword>
<evidence type="ECO:0000313" key="4">
    <source>
        <dbReference type="Proteomes" id="UP000327118"/>
    </source>
</evidence>
<feature type="region of interest" description="Disordered" evidence="1">
    <location>
        <begin position="265"/>
        <end position="295"/>
    </location>
</feature>
<dbReference type="InterPro" id="IPR001623">
    <property type="entry name" value="DnaJ_domain"/>
</dbReference>
<gene>
    <name evidence="3" type="ORF">BDV28DRAFT_136476</name>
</gene>
<name>A0A5N6Z238_9EURO</name>
<feature type="domain" description="J" evidence="2">
    <location>
        <begin position="49"/>
        <end position="124"/>
    </location>
</feature>
<dbReference type="CDD" id="cd06257">
    <property type="entry name" value="DnaJ"/>
    <property type="match status" value="1"/>
</dbReference>
<dbReference type="PROSITE" id="PS00636">
    <property type="entry name" value="DNAJ_1"/>
    <property type="match status" value="1"/>
</dbReference>
<organism evidence="3 4">
    <name type="scientific">Aspergillus coremiiformis</name>
    <dbReference type="NCBI Taxonomy" id="138285"/>
    <lineage>
        <taxon>Eukaryota</taxon>
        <taxon>Fungi</taxon>
        <taxon>Dikarya</taxon>
        <taxon>Ascomycota</taxon>
        <taxon>Pezizomycotina</taxon>
        <taxon>Eurotiomycetes</taxon>
        <taxon>Eurotiomycetidae</taxon>
        <taxon>Eurotiales</taxon>
        <taxon>Aspergillaceae</taxon>
        <taxon>Aspergillus</taxon>
        <taxon>Aspergillus subgen. Circumdati</taxon>
    </lineage>
</organism>
<sequence length="295" mass="34261">MLKKPHVLYYGGLQLLNPPPSYYPRPCPHRCYATVHNFHQDDLSWPSTSSFTPYDVFKQDRNAPYSKARFYELVKIYHPDRPCNGHPLCRDISPEVRVQRYHIVVAAHEILSDSSRRAAYDLSGVGWNPHPQGSQHPPWARPGSSDWSPVYANATWEDWERWHNRYKGKQQNMVDHRTFTRLVILLTLLGGALQASWINRLSIGYDDRIQQLNEETMRLLAGRRENTTQQMASSEAKVQHFLVRRDPSGVGLKEEEQQVYQKALYPQQPVFSEPTRPDKMQGNTTIQATERDYTS</sequence>